<evidence type="ECO:0000256" key="12">
    <source>
        <dbReference type="ARBA" id="ARBA00022737"/>
    </source>
</evidence>
<evidence type="ECO:0000256" key="19">
    <source>
        <dbReference type="ARBA" id="ARBA00023157"/>
    </source>
</evidence>
<dbReference type="InterPro" id="IPR000719">
    <property type="entry name" value="Prot_kinase_dom"/>
</dbReference>
<feature type="domain" description="Fibronectin type-III" evidence="26">
    <location>
        <begin position="960"/>
        <end position="1054"/>
    </location>
</feature>
<evidence type="ECO:0000256" key="16">
    <source>
        <dbReference type="ARBA" id="ARBA00022840"/>
    </source>
</evidence>
<comment type="cofactor">
    <cofactor evidence="1">
        <name>Ca(2+)</name>
        <dbReference type="ChEBI" id="CHEBI:29108"/>
    </cofactor>
</comment>
<evidence type="ECO:0000256" key="10">
    <source>
        <dbReference type="ARBA" id="ARBA00022679"/>
    </source>
</evidence>
<keyword evidence="8" id="KW-0723">Serine/threonine-protein kinase</keyword>
<evidence type="ECO:0000256" key="21">
    <source>
        <dbReference type="ARBA" id="ARBA00030959"/>
    </source>
</evidence>
<keyword evidence="12" id="KW-0677">Repeat</keyword>
<evidence type="ECO:0000256" key="5">
    <source>
        <dbReference type="ARBA" id="ARBA00012430"/>
    </source>
</evidence>
<evidence type="ECO:0000256" key="13">
    <source>
        <dbReference type="ARBA" id="ARBA00022741"/>
    </source>
</evidence>
<dbReference type="FunFam" id="1.10.510.10:FF:000175">
    <property type="entry name" value="Myosin light chain kinase, smooth muscle"/>
    <property type="match status" value="1"/>
</dbReference>
<dbReference type="Pfam" id="PF07679">
    <property type="entry name" value="I-set"/>
    <property type="match status" value="7"/>
</dbReference>
<keyword evidence="14" id="KW-0418">Kinase</keyword>
<dbReference type="SMART" id="SM00060">
    <property type="entry name" value="FN3"/>
    <property type="match status" value="1"/>
</dbReference>
<dbReference type="CDD" id="cd00096">
    <property type="entry name" value="Ig"/>
    <property type="match status" value="1"/>
</dbReference>
<dbReference type="PRINTS" id="PR00014">
    <property type="entry name" value="FNTYPEIII"/>
</dbReference>
<dbReference type="FunFam" id="2.60.40.10:FF:000032">
    <property type="entry name" value="palladin isoform X1"/>
    <property type="match status" value="1"/>
</dbReference>
<dbReference type="PROSITE" id="PS50853">
    <property type="entry name" value="FN3"/>
    <property type="match status" value="1"/>
</dbReference>
<feature type="region of interest" description="Disordered" evidence="23">
    <location>
        <begin position="613"/>
        <end position="739"/>
    </location>
</feature>
<dbReference type="GO" id="GO:0003007">
    <property type="term" value="P:heart morphogenesis"/>
    <property type="evidence" value="ECO:0007669"/>
    <property type="project" value="UniProtKB-ARBA"/>
</dbReference>
<dbReference type="InterPro" id="IPR003961">
    <property type="entry name" value="FN3_dom"/>
</dbReference>
<dbReference type="GO" id="GO:0005524">
    <property type="term" value="F:ATP binding"/>
    <property type="evidence" value="ECO:0007669"/>
    <property type="project" value="UniProtKB-UniRule"/>
</dbReference>
<dbReference type="SMART" id="SM00408">
    <property type="entry name" value="IGc2"/>
    <property type="match status" value="8"/>
</dbReference>
<evidence type="ECO:0000256" key="18">
    <source>
        <dbReference type="ARBA" id="ARBA00022860"/>
    </source>
</evidence>
<dbReference type="GO" id="GO:0005516">
    <property type="term" value="F:calmodulin binding"/>
    <property type="evidence" value="ECO:0007669"/>
    <property type="project" value="UniProtKB-KW"/>
</dbReference>
<evidence type="ECO:0000259" key="24">
    <source>
        <dbReference type="PROSITE" id="PS50011"/>
    </source>
</evidence>
<feature type="domain" description="Protein kinase" evidence="24">
    <location>
        <begin position="1078"/>
        <end position="1335"/>
    </location>
</feature>
<keyword evidence="9" id="KW-0597">Phosphoprotein</keyword>
<feature type="domain" description="Ig-like" evidence="25">
    <location>
        <begin position="1411"/>
        <end position="1502"/>
    </location>
</feature>
<keyword evidence="11" id="KW-0479">Metal-binding</keyword>
<evidence type="ECO:0000256" key="17">
    <source>
        <dbReference type="ARBA" id="ARBA00022842"/>
    </source>
</evidence>
<sequence>MTDVRLASVSTVSKVTSLSEGCGSHGNEPPAFVLPPRNARVTLGGEAQLEGKVRGHPEPQVTWYREGRAVIGGEHYIVERSGRGNFSLLVRGVTEEDLGSYTCQATNQAGSRQVTVEILLEENSGKKYVVRSSMKAGCRSAAPAVENRPSIWSESPPKFINKLSRVFAELGQSAKFTTKTTGRPQPRVTWYKGEAELQSGGRVSMYERSGLHFLEIKDVIVQDAGSYTCSISNGSGMATASAELTVQGETANQSRSAALIVHNDLSKGFHFRCQVIHSFTLTLRSCECDLTLLFLTVSSSAAGAVDTWLKDGGPVRTGLGLRQRRDDTRLTLTLERVRRVDQGTYRCQLTTADGLTVDSAAWTLLVHSEFLLTQTKGQFRQSGHPPPEVVWLHNGQEVTESEDFQLLREGTRCTLLIHEVFPEDTGTYSCQAWNQYGEDQTQARLTVEEPQDGVQPWFITKPKEVSAAVGQHVLLSCAIAGDPFPQYTWTRADTSRPVTSGGDYELLQKEDVVSLLIRRVKKEHAGEYLIRLRNSVGECSAVATLSVTEGREKDRRGRDGSREEKKKKEEDQTTAPRGLLKRCVETRERGEEELRQREAQQLDFRSLLGRRAVQGKNIQEGDEPREAGPATATAEHNQRHHMDFKANLKGVKPKSEEKVNSPSQVDFRSVLGKKGAASSNSSKAAETPTKNAGDFRSVLANKKKPTAPEKNGEKAEVNNCVDGGINEKKSTGGGEGGGGGAAPEFVEKLSDMTVLDGQRLRLQCRLATASDVTVTWTLDGKVIKASKFIVLANEGGLCSLTIDKALLEDEGQYKCRAENSAGKAECSCTVLVDGENKALVLSQIFPSVIKKPTPKTPPKQALPPQILQFPEDMKILAGEKVEILCKFSGAPPITCTWLKFRKPIQEGSDDISIESNDSSSRLTIGSGQQEHCGCYTIELKNSYGLRQAALNLTIVDKPDPPAKVPAASDIRRSSLTLSWYGPTYDGGSAVQSYKLEIWDSMEQQWKHLVSCNSTSYNVQNLLPDRQYKFRVRAENVYGVGEPSAESEPVTVGLVDDDEKEPEYRDVTIRTDIKVKDLYDVEERLGTGKFGQVFKLVEKSTKKVWAGKFIKAYSAKEKENVRQEIGIMNSLHHPKLVQCVDAFEGKSDIVMVLEMISGGELFERIIDEDFELTEREVIKYMLQIIDGVNFIHKQGIVHLDLKPENIMCINKTGSKIKLIDFGLARRLENAGTLKVLFGTPEFVAPEVINYEPISYPTDMWSIGVICYILLVLSGLSPFMGDNDNETLSNVTSATWDFEDEAFDEISDNAKDFITKLLKKDMKARLSCAQCFEHPWLKQDTNTMKAKKLSKERMKKYILRRKWQKTGHAVRAIGRLSSMAMMAGVSAKKGSPTEEDNQFLECLEYEQKTECKPTFSTVIKDVEVVEGSAARFDCKIEGYPDPEVVWYKDDQPIKETRHFQIDYDEEGNCSLVISEVSGDDDAKYTVKAVNSLGEATCTAELLVEVMAGEEEEEEEEEE</sequence>
<dbReference type="GO" id="GO:0046872">
    <property type="term" value="F:metal ion binding"/>
    <property type="evidence" value="ECO:0007669"/>
    <property type="project" value="UniProtKB-KW"/>
</dbReference>
<dbReference type="CDD" id="cd00063">
    <property type="entry name" value="FN3"/>
    <property type="match status" value="1"/>
</dbReference>
<keyword evidence="15" id="KW-0106">Calcium</keyword>
<evidence type="ECO:0000256" key="15">
    <source>
        <dbReference type="ARBA" id="ARBA00022837"/>
    </source>
</evidence>
<dbReference type="Pfam" id="PF00041">
    <property type="entry name" value="fn3"/>
    <property type="match status" value="1"/>
</dbReference>
<feature type="region of interest" description="Disordered" evidence="23">
    <location>
        <begin position="548"/>
        <end position="579"/>
    </location>
</feature>
<dbReference type="InterPro" id="IPR008271">
    <property type="entry name" value="Ser/Thr_kinase_AS"/>
</dbReference>
<dbReference type="GO" id="GO:0004687">
    <property type="term" value="F:myosin light chain kinase activity"/>
    <property type="evidence" value="ECO:0007669"/>
    <property type="project" value="UniProtKB-EC"/>
</dbReference>
<feature type="binding site" evidence="22">
    <location>
        <position position="1107"/>
    </location>
    <ligand>
        <name>ATP</name>
        <dbReference type="ChEBI" id="CHEBI:30616"/>
    </ligand>
</feature>
<dbReference type="InterPro" id="IPR003599">
    <property type="entry name" value="Ig_sub"/>
</dbReference>
<dbReference type="InterPro" id="IPR013783">
    <property type="entry name" value="Ig-like_fold"/>
</dbReference>
<evidence type="ECO:0000313" key="28">
    <source>
        <dbReference type="Proteomes" id="UP000005207"/>
    </source>
</evidence>
<evidence type="ECO:0000256" key="23">
    <source>
        <dbReference type="SAM" id="MobiDB-lite"/>
    </source>
</evidence>
<dbReference type="SUPFAM" id="SSF48726">
    <property type="entry name" value="Immunoglobulin"/>
    <property type="match status" value="8"/>
</dbReference>
<evidence type="ECO:0000256" key="9">
    <source>
        <dbReference type="ARBA" id="ARBA00022553"/>
    </source>
</evidence>
<dbReference type="SUPFAM" id="SSF49265">
    <property type="entry name" value="Fibronectin type III"/>
    <property type="match status" value="1"/>
</dbReference>
<evidence type="ECO:0000256" key="6">
    <source>
        <dbReference type="ARBA" id="ARBA00021842"/>
    </source>
</evidence>
<evidence type="ECO:0000256" key="11">
    <source>
        <dbReference type="ARBA" id="ARBA00022723"/>
    </source>
</evidence>
<feature type="compositionally biased region" description="Low complexity" evidence="23">
    <location>
        <begin position="672"/>
        <end position="685"/>
    </location>
</feature>
<feature type="domain" description="Ig-like" evidence="25">
    <location>
        <begin position="864"/>
        <end position="953"/>
    </location>
</feature>
<evidence type="ECO:0000256" key="4">
    <source>
        <dbReference type="ARBA" id="ARBA00006692"/>
    </source>
</evidence>
<dbReference type="InterPro" id="IPR003598">
    <property type="entry name" value="Ig_sub2"/>
</dbReference>
<keyword evidence="13 22" id="KW-0547">Nucleotide-binding</keyword>
<organism evidence="27 28">
    <name type="scientific">Oreochromis niloticus</name>
    <name type="common">Nile tilapia</name>
    <name type="synonym">Tilapia nilotica</name>
    <dbReference type="NCBI Taxonomy" id="8128"/>
    <lineage>
        <taxon>Eukaryota</taxon>
        <taxon>Metazoa</taxon>
        <taxon>Chordata</taxon>
        <taxon>Craniata</taxon>
        <taxon>Vertebrata</taxon>
        <taxon>Euteleostomi</taxon>
        <taxon>Actinopterygii</taxon>
        <taxon>Neopterygii</taxon>
        <taxon>Teleostei</taxon>
        <taxon>Neoteleostei</taxon>
        <taxon>Acanthomorphata</taxon>
        <taxon>Ovalentaria</taxon>
        <taxon>Cichlomorphae</taxon>
        <taxon>Cichliformes</taxon>
        <taxon>Cichlidae</taxon>
        <taxon>African cichlids</taxon>
        <taxon>Pseudocrenilabrinae</taxon>
        <taxon>Oreochromini</taxon>
        <taxon>Oreochromis</taxon>
    </lineage>
</organism>
<keyword evidence="19" id="KW-1015">Disulfide bond</keyword>
<dbReference type="Pfam" id="PF00069">
    <property type="entry name" value="Pkinase"/>
    <property type="match status" value="1"/>
</dbReference>
<comment type="subcellular location">
    <subcellularLocation>
        <location evidence="3">Cytoplasm</location>
        <location evidence="3">Myofibril</location>
    </subcellularLocation>
</comment>
<dbReference type="PANTHER" id="PTHR47633">
    <property type="entry name" value="IMMUNOGLOBULIN"/>
    <property type="match status" value="1"/>
</dbReference>
<dbReference type="PANTHER" id="PTHR47633:SF1">
    <property type="entry name" value="MYOSIN LIGHT CHAIN KINASE, SMOOTH MUSCLE"/>
    <property type="match status" value="1"/>
</dbReference>
<protein>
    <recommendedName>
        <fullName evidence="6">Myosin light chain kinase, smooth muscle</fullName>
        <ecNumber evidence="5">2.7.11.18</ecNumber>
    </recommendedName>
    <alternativeName>
        <fullName evidence="21">Telokin</fullName>
    </alternativeName>
</protein>
<keyword evidence="28" id="KW-1185">Reference proteome</keyword>
<evidence type="ECO:0000259" key="25">
    <source>
        <dbReference type="PROSITE" id="PS50835"/>
    </source>
</evidence>
<keyword evidence="20" id="KW-0393">Immunoglobulin domain</keyword>
<evidence type="ECO:0000256" key="3">
    <source>
        <dbReference type="ARBA" id="ARBA00004657"/>
    </source>
</evidence>
<dbReference type="Proteomes" id="UP000005207">
    <property type="component" value="Unplaced"/>
</dbReference>
<dbReference type="InterPro" id="IPR013098">
    <property type="entry name" value="Ig_I-set"/>
</dbReference>
<feature type="domain" description="Ig-like" evidence="25">
    <location>
        <begin position="344"/>
        <end position="446"/>
    </location>
</feature>
<evidence type="ECO:0000256" key="8">
    <source>
        <dbReference type="ARBA" id="ARBA00022527"/>
    </source>
</evidence>
<dbReference type="FunFam" id="3.30.200.20:FF:000198">
    <property type="entry name" value="Myosin light chain kinase, smooth muscle"/>
    <property type="match status" value="1"/>
</dbReference>
<feature type="compositionally biased region" description="Basic and acidic residues" evidence="23">
    <location>
        <begin position="706"/>
        <end position="716"/>
    </location>
</feature>
<feature type="domain" description="Ig-like" evidence="25">
    <location>
        <begin position="30"/>
        <end position="115"/>
    </location>
</feature>
<keyword evidence="7" id="KW-0963">Cytoplasm</keyword>
<dbReference type="InterPro" id="IPR011009">
    <property type="entry name" value="Kinase-like_dom_sf"/>
</dbReference>
<dbReference type="GO" id="GO:0030016">
    <property type="term" value="C:myofibril"/>
    <property type="evidence" value="ECO:0007669"/>
    <property type="project" value="UniProtKB-SubCell"/>
</dbReference>
<dbReference type="GeneTree" id="ENSGT00940000157879"/>
<dbReference type="FunFam" id="2.60.40.10:FF:000107">
    <property type="entry name" value="Myosin, light chain kinase a"/>
    <property type="match status" value="2"/>
</dbReference>
<dbReference type="InterPro" id="IPR007110">
    <property type="entry name" value="Ig-like_dom"/>
</dbReference>
<reference evidence="27" key="2">
    <citation type="submission" date="2025-09" db="UniProtKB">
        <authorList>
            <consortium name="Ensembl"/>
        </authorList>
    </citation>
    <scope>IDENTIFICATION</scope>
</reference>
<dbReference type="FunFam" id="2.60.40.10:FF:001127">
    <property type="entry name" value="Myosin, light chain kinase a"/>
    <property type="match status" value="1"/>
</dbReference>
<dbReference type="GO" id="GO:0055013">
    <property type="term" value="P:cardiac muscle cell development"/>
    <property type="evidence" value="ECO:0007669"/>
    <property type="project" value="UniProtKB-ARBA"/>
</dbReference>
<feature type="domain" description="Ig-like" evidence="25">
    <location>
        <begin position="157"/>
        <end position="245"/>
    </location>
</feature>
<comment type="cofactor">
    <cofactor evidence="2">
        <name>Mg(2+)</name>
        <dbReference type="ChEBI" id="CHEBI:18420"/>
    </cofactor>
</comment>
<dbReference type="PROSITE" id="PS00108">
    <property type="entry name" value="PROTEIN_KINASE_ST"/>
    <property type="match status" value="1"/>
</dbReference>
<accession>A0A669C3F0</accession>
<comment type="similarity">
    <text evidence="4">Belongs to the protein kinase superfamily. CAMK Ser/Thr protein kinase family.</text>
</comment>
<dbReference type="Ensembl" id="ENSONIT00000044331.1">
    <property type="protein sequence ID" value="ENSONIP00000042302.1"/>
    <property type="gene ID" value="ENSONIG00000005779.2"/>
</dbReference>
<evidence type="ECO:0000256" key="2">
    <source>
        <dbReference type="ARBA" id="ARBA00001946"/>
    </source>
</evidence>
<feature type="domain" description="Ig-like" evidence="25">
    <location>
        <begin position="456"/>
        <end position="548"/>
    </location>
</feature>
<keyword evidence="10" id="KW-0808">Transferase</keyword>
<proteinExistence type="inferred from homology"/>
<dbReference type="InterPro" id="IPR036116">
    <property type="entry name" value="FN3_sf"/>
</dbReference>
<dbReference type="InterPro" id="IPR036179">
    <property type="entry name" value="Ig-like_dom_sf"/>
</dbReference>
<dbReference type="Gene3D" id="1.10.510.10">
    <property type="entry name" value="Transferase(Phosphotransferase) domain 1"/>
    <property type="match status" value="1"/>
</dbReference>
<evidence type="ECO:0000256" key="20">
    <source>
        <dbReference type="ARBA" id="ARBA00023319"/>
    </source>
</evidence>
<dbReference type="PROSITE" id="PS00107">
    <property type="entry name" value="PROTEIN_KINASE_ATP"/>
    <property type="match status" value="1"/>
</dbReference>
<dbReference type="EC" id="2.7.11.18" evidence="5"/>
<dbReference type="FunFam" id="2.60.40.10:FF:000147">
    <property type="entry name" value="Myosin light chain kinase"/>
    <property type="match status" value="1"/>
</dbReference>
<dbReference type="SMART" id="SM00409">
    <property type="entry name" value="IG"/>
    <property type="match status" value="8"/>
</dbReference>
<dbReference type="InterPro" id="IPR017441">
    <property type="entry name" value="Protein_kinase_ATP_BS"/>
</dbReference>
<keyword evidence="17" id="KW-0460">Magnesium</keyword>
<evidence type="ECO:0000313" key="27">
    <source>
        <dbReference type="Ensembl" id="ENSONIP00000042302.1"/>
    </source>
</evidence>
<dbReference type="SUPFAM" id="SSF56112">
    <property type="entry name" value="Protein kinase-like (PK-like)"/>
    <property type="match status" value="1"/>
</dbReference>
<feature type="compositionally biased region" description="Basic and acidic residues" evidence="23">
    <location>
        <begin position="636"/>
        <end position="646"/>
    </location>
</feature>
<dbReference type="PROSITE" id="PS50011">
    <property type="entry name" value="PROTEIN_KINASE_DOM"/>
    <property type="match status" value="1"/>
</dbReference>
<keyword evidence="16 22" id="KW-0067">ATP-binding</keyword>
<evidence type="ECO:0000256" key="22">
    <source>
        <dbReference type="PROSITE-ProRule" id="PRU10141"/>
    </source>
</evidence>
<reference evidence="27" key="1">
    <citation type="submission" date="2025-08" db="UniProtKB">
        <authorList>
            <consortium name="Ensembl"/>
        </authorList>
    </citation>
    <scope>IDENTIFICATION</scope>
</reference>
<dbReference type="FunFam" id="2.60.40.10:FF:000080">
    <property type="entry name" value="Myosin light chain kinase, smooth muscle"/>
    <property type="match status" value="2"/>
</dbReference>
<feature type="compositionally biased region" description="Basic and acidic residues" evidence="23">
    <location>
        <begin position="549"/>
        <end position="571"/>
    </location>
</feature>
<evidence type="ECO:0000256" key="1">
    <source>
        <dbReference type="ARBA" id="ARBA00001913"/>
    </source>
</evidence>
<evidence type="ECO:0000259" key="26">
    <source>
        <dbReference type="PROSITE" id="PS50853"/>
    </source>
</evidence>
<keyword evidence="18" id="KW-0112">Calmodulin-binding</keyword>
<dbReference type="Gene3D" id="3.30.200.20">
    <property type="entry name" value="Phosphorylase Kinase, domain 1"/>
    <property type="match status" value="1"/>
</dbReference>
<evidence type="ECO:0000256" key="14">
    <source>
        <dbReference type="ARBA" id="ARBA00022777"/>
    </source>
</evidence>
<dbReference type="SMART" id="SM00220">
    <property type="entry name" value="S_TKc"/>
    <property type="match status" value="1"/>
</dbReference>
<feature type="domain" description="Ig-like" evidence="25">
    <location>
        <begin position="743"/>
        <end position="831"/>
    </location>
</feature>
<evidence type="ECO:0000256" key="7">
    <source>
        <dbReference type="ARBA" id="ARBA00022490"/>
    </source>
</evidence>
<name>A0A669C3F0_ORENI</name>
<dbReference type="PROSITE" id="PS50835">
    <property type="entry name" value="IG_LIKE"/>
    <property type="match status" value="7"/>
</dbReference>
<dbReference type="FunFam" id="2.60.40.10:FF:000145">
    <property type="entry name" value="Myosin light chain kinase, smooth muscle"/>
    <property type="match status" value="1"/>
</dbReference>
<dbReference type="Gene3D" id="2.60.40.10">
    <property type="entry name" value="Immunoglobulins"/>
    <property type="match status" value="9"/>
</dbReference>
<gene>
    <name evidence="27" type="primary">MYLK</name>
    <name evidence="27" type="synonym">LOC100694458</name>
</gene>